<dbReference type="OrthoDB" id="366390at2759"/>
<dbReference type="InterPro" id="IPR001810">
    <property type="entry name" value="F-box_dom"/>
</dbReference>
<dbReference type="InterPro" id="IPR036770">
    <property type="entry name" value="Ankyrin_rpt-contain_sf"/>
</dbReference>
<keyword evidence="1" id="KW-0677">Repeat</keyword>
<dbReference type="EMBL" id="KK207674">
    <property type="protein sequence ID" value="EZF57729.1"/>
    <property type="molecule type" value="Genomic_DNA"/>
</dbReference>
<gene>
    <name evidence="5" type="ORF">H103_00043</name>
</gene>
<dbReference type="PROSITE" id="PS50181">
    <property type="entry name" value="FBOX"/>
    <property type="match status" value="1"/>
</dbReference>
<dbReference type="PANTHER" id="PTHR24198:SF165">
    <property type="entry name" value="ANKYRIN REPEAT-CONTAINING PROTEIN-RELATED"/>
    <property type="match status" value="1"/>
</dbReference>
<dbReference type="SUPFAM" id="SSF48403">
    <property type="entry name" value="Ankyrin repeat"/>
    <property type="match status" value="2"/>
</dbReference>
<proteinExistence type="predicted"/>
<evidence type="ECO:0000259" key="4">
    <source>
        <dbReference type="PROSITE" id="PS50181"/>
    </source>
</evidence>
<evidence type="ECO:0000256" key="3">
    <source>
        <dbReference type="PROSITE-ProRule" id="PRU00023"/>
    </source>
</evidence>
<evidence type="ECO:0000256" key="2">
    <source>
        <dbReference type="ARBA" id="ARBA00023043"/>
    </source>
</evidence>
<sequence length="520" mass="57785">MPSHMSSPVELLSLPNELLLIIAESLPATDISNLMKTCNRFALLLQKTIYAGAADFKVKNNLPALAWAADNGRNLMVQAILDGAKEPIKNSTLLLALYMACQHSNVDVAEMILIVLPIAPEESKNKAAKYFFVGMQSSNMTDKARNRYVSEDEDLSVHLYTAARNECLAIVYMLFAFPMRDFAKARALLAVTEEGHTEAVRILLEIGMKDESESVSRAIFSAVRNENIDMVRTLMNSGGKFVMPVLAYYTAMRKPTSEMDEELLDLRDGVRLPDMTHVFVSAAQHANYFYIKTMLNLGDRCPLEPAVFAPALRVAASSQQATMRMISLIIEAGGKRIIKEDLTRALFNIAKFERPVISRLLLEKGADPSKKVDAGMTALHLATFNRRHATAKLHITYGADVSVKDDEGRTALHIAAIYNCHAIAEKLIEAGADILATENRDLTPLHLAANHGSYEVAQLLLQHGADPWEQTPDGWMPLNLAAVKKHDRVLEALLATQKVPFRVEERQRIIDIMEGRFPDF</sequence>
<accession>A0A022WHD0</accession>
<organism evidence="5">
    <name type="scientific">Trichophyton rubrum CBS 288.86</name>
    <dbReference type="NCBI Taxonomy" id="1215330"/>
    <lineage>
        <taxon>Eukaryota</taxon>
        <taxon>Fungi</taxon>
        <taxon>Dikarya</taxon>
        <taxon>Ascomycota</taxon>
        <taxon>Pezizomycotina</taxon>
        <taxon>Eurotiomycetes</taxon>
        <taxon>Eurotiomycetidae</taxon>
        <taxon>Onygenales</taxon>
        <taxon>Arthrodermataceae</taxon>
        <taxon>Trichophyton</taxon>
    </lineage>
</organism>
<evidence type="ECO:0000313" key="5">
    <source>
        <dbReference type="EMBL" id="EZF57729.1"/>
    </source>
</evidence>
<feature type="repeat" description="ANK" evidence="3">
    <location>
        <begin position="374"/>
        <end position="406"/>
    </location>
</feature>
<dbReference type="HOGENOM" id="CLU_039870_0_0_1"/>
<dbReference type="PROSITE" id="PS50297">
    <property type="entry name" value="ANK_REP_REGION"/>
    <property type="match status" value="3"/>
</dbReference>
<feature type="repeat" description="ANK" evidence="3">
    <location>
        <begin position="407"/>
        <end position="439"/>
    </location>
</feature>
<dbReference type="SMART" id="SM00248">
    <property type="entry name" value="ANK"/>
    <property type="match status" value="7"/>
</dbReference>
<dbReference type="PROSITE" id="PS50088">
    <property type="entry name" value="ANK_REPEAT"/>
    <property type="match status" value="3"/>
</dbReference>
<feature type="repeat" description="ANK" evidence="3">
    <location>
        <begin position="440"/>
        <end position="466"/>
    </location>
</feature>
<dbReference type="Pfam" id="PF12796">
    <property type="entry name" value="Ank_2"/>
    <property type="match status" value="2"/>
</dbReference>
<dbReference type="PANTHER" id="PTHR24198">
    <property type="entry name" value="ANKYRIN REPEAT AND PROTEIN KINASE DOMAIN-CONTAINING PROTEIN"/>
    <property type="match status" value="1"/>
</dbReference>
<keyword evidence="2 3" id="KW-0040">ANK repeat</keyword>
<dbReference type="Pfam" id="PF00646">
    <property type="entry name" value="F-box"/>
    <property type="match status" value="1"/>
</dbReference>
<dbReference type="InterPro" id="IPR002110">
    <property type="entry name" value="Ankyrin_rpt"/>
</dbReference>
<name>A0A022WHD0_TRIRU</name>
<dbReference type="Gene3D" id="1.25.40.20">
    <property type="entry name" value="Ankyrin repeat-containing domain"/>
    <property type="match status" value="3"/>
</dbReference>
<protein>
    <recommendedName>
        <fullName evidence="4">F-box domain-containing protein</fullName>
    </recommendedName>
</protein>
<dbReference type="InterPro" id="IPR036047">
    <property type="entry name" value="F-box-like_dom_sf"/>
</dbReference>
<evidence type="ECO:0000256" key="1">
    <source>
        <dbReference type="ARBA" id="ARBA00022737"/>
    </source>
</evidence>
<dbReference type="Proteomes" id="UP000023758">
    <property type="component" value="Unassembled WGS sequence"/>
</dbReference>
<reference evidence="5" key="1">
    <citation type="submission" date="2014-02" db="EMBL/GenBank/DDBJ databases">
        <title>The Genome Sequence of Trichophyton rubrum (morphotype fischeri) CBS 288.86.</title>
        <authorList>
            <consortium name="The Broad Institute Genomics Platform"/>
            <person name="Cuomo C.A."/>
            <person name="White T.C."/>
            <person name="Graser Y."/>
            <person name="Martinez-Rossi N."/>
            <person name="Heitman J."/>
            <person name="Young S.K."/>
            <person name="Zeng Q."/>
            <person name="Gargeya S."/>
            <person name="Abouelleil A."/>
            <person name="Alvarado L."/>
            <person name="Chapman S.B."/>
            <person name="Gainer-Dewar J."/>
            <person name="Goldberg J."/>
            <person name="Griggs A."/>
            <person name="Gujja S."/>
            <person name="Hansen M."/>
            <person name="Howarth C."/>
            <person name="Imamovic A."/>
            <person name="Larimer J."/>
            <person name="Martinez D."/>
            <person name="Murphy C."/>
            <person name="Pearson M.D."/>
            <person name="Persinoti G."/>
            <person name="Poon T."/>
            <person name="Priest M."/>
            <person name="Roberts A.D."/>
            <person name="Saif S."/>
            <person name="Shea T.D."/>
            <person name="Sykes S.N."/>
            <person name="Wortman J."/>
            <person name="Nusbaum C."/>
            <person name="Birren B."/>
        </authorList>
    </citation>
    <scope>NUCLEOTIDE SEQUENCE [LARGE SCALE GENOMIC DNA]</scope>
    <source>
        <strain evidence="5">CBS 288.86</strain>
    </source>
</reference>
<dbReference type="AlphaFoldDB" id="A0A022WHD0"/>
<dbReference type="SUPFAM" id="SSF81383">
    <property type="entry name" value="F-box domain"/>
    <property type="match status" value="1"/>
</dbReference>
<feature type="domain" description="F-box" evidence="4">
    <location>
        <begin position="8"/>
        <end position="53"/>
    </location>
</feature>